<evidence type="ECO:0000313" key="1">
    <source>
        <dbReference type="EMBL" id="PNX84907.1"/>
    </source>
</evidence>
<organism evidence="1 2">
    <name type="scientific">Trifolium pratense</name>
    <name type="common">Red clover</name>
    <dbReference type="NCBI Taxonomy" id="57577"/>
    <lineage>
        <taxon>Eukaryota</taxon>
        <taxon>Viridiplantae</taxon>
        <taxon>Streptophyta</taxon>
        <taxon>Embryophyta</taxon>
        <taxon>Tracheophyta</taxon>
        <taxon>Spermatophyta</taxon>
        <taxon>Magnoliopsida</taxon>
        <taxon>eudicotyledons</taxon>
        <taxon>Gunneridae</taxon>
        <taxon>Pentapetalae</taxon>
        <taxon>rosids</taxon>
        <taxon>fabids</taxon>
        <taxon>Fabales</taxon>
        <taxon>Fabaceae</taxon>
        <taxon>Papilionoideae</taxon>
        <taxon>50 kb inversion clade</taxon>
        <taxon>NPAAA clade</taxon>
        <taxon>Hologalegina</taxon>
        <taxon>IRL clade</taxon>
        <taxon>Trifolieae</taxon>
        <taxon>Trifolium</taxon>
    </lineage>
</organism>
<comment type="caution">
    <text evidence="1">The sequence shown here is derived from an EMBL/GenBank/DDBJ whole genome shotgun (WGS) entry which is preliminary data.</text>
</comment>
<dbReference type="EMBL" id="ASHM01047535">
    <property type="protein sequence ID" value="PNX84907.1"/>
    <property type="molecule type" value="Genomic_DNA"/>
</dbReference>
<gene>
    <name evidence="1" type="ORF">L195_g040971</name>
</gene>
<feature type="non-terminal residue" evidence="1">
    <location>
        <position position="1"/>
    </location>
</feature>
<sequence>NLEEDSEMLVSSSDVLVEGPQSMQVIEFGELGLLLN</sequence>
<dbReference type="AlphaFoldDB" id="A0A2K3M290"/>
<proteinExistence type="predicted"/>
<dbReference type="Proteomes" id="UP000236291">
    <property type="component" value="Unassembled WGS sequence"/>
</dbReference>
<reference evidence="1 2" key="1">
    <citation type="journal article" date="2014" name="Am. J. Bot.">
        <title>Genome assembly and annotation for red clover (Trifolium pratense; Fabaceae).</title>
        <authorList>
            <person name="Istvanek J."/>
            <person name="Jaros M."/>
            <person name="Krenek A."/>
            <person name="Repkova J."/>
        </authorList>
    </citation>
    <scope>NUCLEOTIDE SEQUENCE [LARGE SCALE GENOMIC DNA]</scope>
    <source>
        <strain evidence="2">cv. Tatra</strain>
        <tissue evidence="1">Young leaves</tissue>
    </source>
</reference>
<name>A0A2K3M290_TRIPR</name>
<accession>A0A2K3M290</accession>
<reference evidence="1 2" key="2">
    <citation type="journal article" date="2017" name="Front. Plant Sci.">
        <title>Gene Classification and Mining of Molecular Markers Useful in Red Clover (Trifolium pratense) Breeding.</title>
        <authorList>
            <person name="Istvanek J."/>
            <person name="Dluhosova J."/>
            <person name="Dluhos P."/>
            <person name="Patkova L."/>
            <person name="Nedelnik J."/>
            <person name="Repkova J."/>
        </authorList>
    </citation>
    <scope>NUCLEOTIDE SEQUENCE [LARGE SCALE GENOMIC DNA]</scope>
    <source>
        <strain evidence="2">cv. Tatra</strain>
        <tissue evidence="1">Young leaves</tissue>
    </source>
</reference>
<protein>
    <submittedName>
        <fullName evidence="1">Uncharacterized protein</fullName>
    </submittedName>
</protein>
<evidence type="ECO:0000313" key="2">
    <source>
        <dbReference type="Proteomes" id="UP000236291"/>
    </source>
</evidence>